<gene>
    <name evidence="4" type="ORF">ACFQ5X_30580</name>
</gene>
<evidence type="ECO:0000259" key="3">
    <source>
        <dbReference type="Pfam" id="PF20703"/>
    </source>
</evidence>
<comment type="caution">
    <text evidence="4">The sequence shown here is derived from an EMBL/GenBank/DDBJ whole genome shotgun (WGS) entry which is preliminary data.</text>
</comment>
<dbReference type="PROSITE" id="PS50082">
    <property type="entry name" value="WD_REPEATS_2"/>
    <property type="match status" value="2"/>
</dbReference>
<dbReference type="SUPFAM" id="SSF82171">
    <property type="entry name" value="DPP6 N-terminal domain-like"/>
    <property type="match status" value="1"/>
</dbReference>
<accession>A0ABW3XM51</accession>
<dbReference type="EMBL" id="JBHTMM010000048">
    <property type="protein sequence ID" value="MFD1310188.1"/>
    <property type="molecule type" value="Genomic_DNA"/>
</dbReference>
<protein>
    <submittedName>
        <fullName evidence="4">AAA family ATPase</fullName>
    </submittedName>
</protein>
<dbReference type="InterPro" id="IPR049052">
    <property type="entry name" value="nSTAND1"/>
</dbReference>
<dbReference type="SUPFAM" id="SSF50969">
    <property type="entry name" value="YVTN repeat-like/Quinoprotein amine dehydrogenase"/>
    <property type="match status" value="1"/>
</dbReference>
<dbReference type="InterPro" id="IPR011044">
    <property type="entry name" value="Quino_amine_DH_bsu"/>
</dbReference>
<dbReference type="Gene3D" id="3.40.50.1460">
    <property type="match status" value="1"/>
</dbReference>
<evidence type="ECO:0000256" key="2">
    <source>
        <dbReference type="SAM" id="MobiDB-lite"/>
    </source>
</evidence>
<proteinExistence type="predicted"/>
<evidence type="ECO:0000313" key="4">
    <source>
        <dbReference type="EMBL" id="MFD1310188.1"/>
    </source>
</evidence>
<dbReference type="PANTHER" id="PTHR19879:SF9">
    <property type="entry name" value="TRANSCRIPTION INITIATION FACTOR TFIID SUBUNIT 5"/>
    <property type="match status" value="1"/>
</dbReference>
<organism evidence="4 5">
    <name type="scientific">Streptomyces kaempferi</name>
    <dbReference type="NCBI Taxonomy" id="333725"/>
    <lineage>
        <taxon>Bacteria</taxon>
        <taxon>Bacillati</taxon>
        <taxon>Actinomycetota</taxon>
        <taxon>Actinomycetes</taxon>
        <taxon>Kitasatosporales</taxon>
        <taxon>Streptomycetaceae</taxon>
        <taxon>Streptomyces</taxon>
    </lineage>
</organism>
<sequence>MTDLTGDGVRILLIGTQTHAGPALTSVPAVSRTVEELHHKLLTVCRVRPASIRTVLDPPDARMMAAAIAEEAQRAQAVLLIYYVGHGLIGPGDELYLAATSTDRLTPGLAAHQALPLSALQQALTVCRASSVVVVLDCCFSGRAKLGAGAPPPAITLPGAHGIHLLASAEQLALAPEDADYTAFTGELINLLDRGDPRGPRLLTLDAVYDFLFRTLRAKGGPLPRRQAGDRSGDLVIAVNAAQPEPATDPEDEAGTVPGRCPYLGLEAFAVDDAELFHGRERLVEELLEAAAGAMSAGRPVIVVGPSGAGKTSLLHAGLLAALRRGAPQLPGSTGWPWTVLTPGDDPVHALAAVLHPDGLAGADALAEDPGSAVPLARRFLEDRGHDRLVLVVDRLEELFTAGERERTAFCAALAALAADGGRTLVVMALRADFYGQAQALPVLAAVLREHQVQAAPMRLEELRAAIEEPAATVGVRLDEGLADLVLHELDAVNPPGPQAGSLPLLSHALRATWSQGGGGRLTVAGYRASGGVVAALATTADRVYGELDAGGQDALRQMLPRLVRIGDGTVDTGRPADRDALLDGTSNRRAAEDALHRLARERLLVLHERTVRLSHDALLRAWPRLHGWIDADRDWLRIRQQLAADADVWWRSDHDPALLYRGSKLAAAREGAANAGRAKAYEPRLTEFLDASLRQERRSARVRTAALTVLVVLFLLATAGGVTATVYQHQADAQRRHAVARLVATEAAGLRDTQPGLAKQLSVAAYRMDPGISVAPLISMLETPGSYDSQDSVVDIARTGDGRTMALSTGLSVVLWRTSGGRAATIDLPGAGAVALSPDGRLLAALAPPSAPTPRPSTGENAATVHLWSIADPAHPSRLPLPRAPSQALTALAFAPDGHLLALGTAAGAVRRWNLTDPESPRALAELTGPSAQVDSLAFTPGSHLLAASDADGRVRLWDTTDPDRTAPVSTMTGSPPPTTKPHGIPHRVSFRADGTVLAAPGDGHSDGVRLWGLADPRHPKLLAKLNNTLQDCTDQLISTAFSPVGDLLATPCGTEVYLWDTTDPAHTVQVNELTEPDTYQSGAVPALFAPSRAPVLLLHATTTGVHVWDVTNAPRLGAASSLGTSPSGFDLTAQFSGGSRRLLIVHGADHAALWDMSGPPPHRKLADLPGSGDPASGAAAFSPDGSVLADAERAGGAPVVRLRDTAHPKAVLTTLPGLANGVGALAYSADGHVLAVSDTGDATHQAAPSTVHLFDVSRPAHPRRLAVIHARAFHLVFSPRGRLLVGTFDGRLLVWDTSDARHPVAGTPRRLTPGSLDAVPAFRGDGRLLAVTDTGDTVRLWSVEHDRIAAEPVGAIRALGTGGSIAFTPDGRTLAMTSTGSLTGFAGTALGHIELWDVTDPAIPVWRASFGFNQVDLGGESISFSPQSPTPYLAVTSSVVAVWNVEPSSVVRHVCLSAGEPVSRAQWARYVPDLPFHAPCPAGR</sequence>
<feature type="repeat" description="WD" evidence="1">
    <location>
        <begin position="928"/>
        <end position="969"/>
    </location>
</feature>
<dbReference type="Proteomes" id="UP001597058">
    <property type="component" value="Unassembled WGS sequence"/>
</dbReference>
<dbReference type="PANTHER" id="PTHR19879">
    <property type="entry name" value="TRANSCRIPTION INITIATION FACTOR TFIID"/>
    <property type="match status" value="1"/>
</dbReference>
<dbReference type="InterPro" id="IPR027417">
    <property type="entry name" value="P-loop_NTPase"/>
</dbReference>
<dbReference type="Pfam" id="PF00400">
    <property type="entry name" value="WD40"/>
    <property type="match status" value="1"/>
</dbReference>
<dbReference type="InterPro" id="IPR011659">
    <property type="entry name" value="WD40"/>
</dbReference>
<feature type="repeat" description="WD" evidence="1">
    <location>
        <begin position="883"/>
        <end position="924"/>
    </location>
</feature>
<dbReference type="InterPro" id="IPR001680">
    <property type="entry name" value="WD40_rpt"/>
</dbReference>
<dbReference type="Pfam" id="PF07676">
    <property type="entry name" value="PD40"/>
    <property type="match status" value="1"/>
</dbReference>
<dbReference type="SUPFAM" id="SSF52540">
    <property type="entry name" value="P-loop containing nucleoside triphosphate hydrolases"/>
    <property type="match status" value="1"/>
</dbReference>
<evidence type="ECO:0000313" key="5">
    <source>
        <dbReference type="Proteomes" id="UP001597058"/>
    </source>
</evidence>
<keyword evidence="1" id="KW-0853">WD repeat</keyword>
<keyword evidence="5" id="KW-1185">Reference proteome</keyword>
<dbReference type="RefSeq" id="WP_381329490.1">
    <property type="nucleotide sequence ID" value="NZ_JBHTMM010000048.1"/>
</dbReference>
<dbReference type="SMART" id="SM00320">
    <property type="entry name" value="WD40"/>
    <property type="match status" value="6"/>
</dbReference>
<dbReference type="Gene3D" id="2.130.10.10">
    <property type="entry name" value="YVTN repeat-like/Quinoprotein amine dehydrogenase"/>
    <property type="match status" value="3"/>
</dbReference>
<feature type="region of interest" description="Disordered" evidence="2">
    <location>
        <begin position="961"/>
        <end position="985"/>
    </location>
</feature>
<name>A0ABW3XM51_9ACTN</name>
<dbReference type="Pfam" id="PF20703">
    <property type="entry name" value="nSTAND1"/>
    <property type="match status" value="1"/>
</dbReference>
<dbReference type="InterPro" id="IPR015943">
    <property type="entry name" value="WD40/YVTN_repeat-like_dom_sf"/>
</dbReference>
<feature type="domain" description="Novel STAND NTPase 1" evidence="3">
    <location>
        <begin position="262"/>
        <end position="657"/>
    </location>
</feature>
<reference evidence="5" key="1">
    <citation type="journal article" date="2019" name="Int. J. Syst. Evol. Microbiol.">
        <title>The Global Catalogue of Microorganisms (GCM) 10K type strain sequencing project: providing services to taxonomists for standard genome sequencing and annotation.</title>
        <authorList>
            <consortium name="The Broad Institute Genomics Platform"/>
            <consortium name="The Broad Institute Genome Sequencing Center for Infectious Disease"/>
            <person name="Wu L."/>
            <person name="Ma J."/>
        </authorList>
    </citation>
    <scope>NUCLEOTIDE SEQUENCE [LARGE SCALE GENOMIC DNA]</scope>
    <source>
        <strain evidence="5">CGMCC 4.7020</strain>
    </source>
</reference>
<evidence type="ECO:0000256" key="1">
    <source>
        <dbReference type="PROSITE-ProRule" id="PRU00221"/>
    </source>
</evidence>
<dbReference type="NCBIfam" id="NF047832">
    <property type="entry name" value="caspase_w_EACC1"/>
    <property type="match status" value="1"/>
</dbReference>
<dbReference type="PROSITE" id="PS50294">
    <property type="entry name" value="WD_REPEATS_REGION"/>
    <property type="match status" value="1"/>
</dbReference>